<dbReference type="GeneID" id="17323647"/>
<dbReference type="RefSeq" id="XP_005715927.1">
    <property type="nucleotide sequence ID" value="XM_005715870.1"/>
</dbReference>
<proteinExistence type="predicted"/>
<dbReference type="KEGG" id="ccp:CHC_T00004220001"/>
<evidence type="ECO:0000313" key="1">
    <source>
        <dbReference type="EMBL" id="CDF36108.1"/>
    </source>
</evidence>
<dbReference type="Gramene" id="CDF36108">
    <property type="protein sequence ID" value="CDF36108"/>
    <property type="gene ID" value="CHC_T00004220001"/>
</dbReference>
<reference evidence="2" key="1">
    <citation type="journal article" date="2013" name="Proc. Natl. Acad. Sci. U.S.A.">
        <title>Genome structure and metabolic features in the red seaweed Chondrus crispus shed light on evolution of the Archaeplastida.</title>
        <authorList>
            <person name="Collen J."/>
            <person name="Porcel B."/>
            <person name="Carre W."/>
            <person name="Ball S.G."/>
            <person name="Chaparro C."/>
            <person name="Tonon T."/>
            <person name="Barbeyron T."/>
            <person name="Michel G."/>
            <person name="Noel B."/>
            <person name="Valentin K."/>
            <person name="Elias M."/>
            <person name="Artiguenave F."/>
            <person name="Arun A."/>
            <person name="Aury J.M."/>
            <person name="Barbosa-Neto J.F."/>
            <person name="Bothwell J.H."/>
            <person name="Bouget F.Y."/>
            <person name="Brillet L."/>
            <person name="Cabello-Hurtado F."/>
            <person name="Capella-Gutierrez S."/>
            <person name="Charrier B."/>
            <person name="Cladiere L."/>
            <person name="Cock J.M."/>
            <person name="Coelho S.M."/>
            <person name="Colleoni C."/>
            <person name="Czjzek M."/>
            <person name="Da Silva C."/>
            <person name="Delage L."/>
            <person name="Denoeud F."/>
            <person name="Deschamps P."/>
            <person name="Dittami S.M."/>
            <person name="Gabaldon T."/>
            <person name="Gachon C.M."/>
            <person name="Groisillier A."/>
            <person name="Herve C."/>
            <person name="Jabbari K."/>
            <person name="Katinka M."/>
            <person name="Kloareg B."/>
            <person name="Kowalczyk N."/>
            <person name="Labadie K."/>
            <person name="Leblanc C."/>
            <person name="Lopez P.J."/>
            <person name="McLachlan D.H."/>
            <person name="Meslet-Cladiere L."/>
            <person name="Moustafa A."/>
            <person name="Nehr Z."/>
            <person name="Nyvall Collen P."/>
            <person name="Panaud O."/>
            <person name="Partensky F."/>
            <person name="Poulain J."/>
            <person name="Rensing S.A."/>
            <person name="Rousvoal S."/>
            <person name="Samson G."/>
            <person name="Symeonidi A."/>
            <person name="Weissenbach J."/>
            <person name="Zambounis A."/>
            <person name="Wincker P."/>
            <person name="Boyen C."/>
        </authorList>
    </citation>
    <scope>NUCLEOTIDE SEQUENCE [LARGE SCALE GENOMIC DNA]</scope>
    <source>
        <strain evidence="2">cv. Stackhouse</strain>
    </source>
</reference>
<dbReference type="AlphaFoldDB" id="R7QEC3"/>
<accession>R7QEC3</accession>
<gene>
    <name evidence="1" type="ORF">CHC_T00004220001</name>
</gene>
<dbReference type="Proteomes" id="UP000012073">
    <property type="component" value="Unassembled WGS sequence"/>
</dbReference>
<name>R7QEC3_CHOCR</name>
<organism evidence="1 2">
    <name type="scientific">Chondrus crispus</name>
    <name type="common">Carrageen Irish moss</name>
    <name type="synonym">Polymorpha crispa</name>
    <dbReference type="NCBI Taxonomy" id="2769"/>
    <lineage>
        <taxon>Eukaryota</taxon>
        <taxon>Rhodophyta</taxon>
        <taxon>Florideophyceae</taxon>
        <taxon>Rhodymeniophycidae</taxon>
        <taxon>Gigartinales</taxon>
        <taxon>Gigartinaceae</taxon>
        <taxon>Chondrus</taxon>
    </lineage>
</organism>
<keyword evidence="2" id="KW-1185">Reference proteome</keyword>
<protein>
    <submittedName>
        <fullName evidence="1">Uncharacterized protein</fullName>
    </submittedName>
</protein>
<evidence type="ECO:0000313" key="2">
    <source>
        <dbReference type="Proteomes" id="UP000012073"/>
    </source>
</evidence>
<sequence>MSITVVTLHPKTCKQHQGDFLATDKLFGPAYRGTTRVQSASETELRLSIENAERIYYEPHATLW</sequence>
<dbReference type="EMBL" id="HG001760">
    <property type="protein sequence ID" value="CDF36108.1"/>
    <property type="molecule type" value="Genomic_DNA"/>
</dbReference>